<dbReference type="EMBL" id="FQXV01000011">
    <property type="protein sequence ID" value="SHI16534.1"/>
    <property type="molecule type" value="Genomic_DNA"/>
</dbReference>
<keyword evidence="7" id="KW-0813">Transport</keyword>
<evidence type="ECO:0000256" key="6">
    <source>
        <dbReference type="ARBA" id="ARBA00023136"/>
    </source>
</evidence>
<dbReference type="PANTHER" id="PTHR30433">
    <property type="entry name" value="CHEMOTAXIS PROTEIN MOTA"/>
    <property type="match status" value="1"/>
</dbReference>
<evidence type="ECO:0000256" key="4">
    <source>
        <dbReference type="ARBA" id="ARBA00022779"/>
    </source>
</evidence>
<evidence type="ECO:0000313" key="11">
    <source>
        <dbReference type="EMBL" id="SHI16534.1"/>
    </source>
</evidence>
<organism evidence="11 12">
    <name type="scientific">Sporobacter termitidis DSM 10068</name>
    <dbReference type="NCBI Taxonomy" id="1123282"/>
    <lineage>
        <taxon>Bacteria</taxon>
        <taxon>Bacillati</taxon>
        <taxon>Bacillota</taxon>
        <taxon>Clostridia</taxon>
        <taxon>Eubacteriales</taxon>
        <taxon>Oscillospiraceae</taxon>
        <taxon>Sporobacter</taxon>
    </lineage>
</organism>
<feature type="transmembrane region" description="Helical" evidence="8">
    <location>
        <begin position="35"/>
        <end position="56"/>
    </location>
</feature>
<dbReference type="Pfam" id="PF01618">
    <property type="entry name" value="MotA_ExbB"/>
    <property type="match status" value="1"/>
</dbReference>
<evidence type="ECO:0000256" key="7">
    <source>
        <dbReference type="RuleBase" id="RU004057"/>
    </source>
</evidence>
<protein>
    <submittedName>
        <fullName evidence="11">Chemotaxis protein MotA</fullName>
    </submittedName>
</protein>
<gene>
    <name evidence="11" type="ORF">SAMN02745823_02942</name>
</gene>
<dbReference type="OrthoDB" id="9806929at2"/>
<dbReference type="STRING" id="1123282.SAMN02745823_02942"/>
<comment type="subcellular location">
    <subcellularLocation>
        <location evidence="1">Cell membrane</location>
        <topology evidence="1">Multi-pass membrane protein</topology>
    </subcellularLocation>
    <subcellularLocation>
        <location evidence="7">Membrane</location>
        <topology evidence="7">Multi-pass membrane protein</topology>
    </subcellularLocation>
</comment>
<evidence type="ECO:0000256" key="3">
    <source>
        <dbReference type="ARBA" id="ARBA00022692"/>
    </source>
</evidence>
<evidence type="ECO:0000259" key="10">
    <source>
        <dbReference type="Pfam" id="PF20560"/>
    </source>
</evidence>
<keyword evidence="12" id="KW-1185">Reference proteome</keyword>
<dbReference type="Proteomes" id="UP000183995">
    <property type="component" value="Unassembled WGS sequence"/>
</dbReference>
<dbReference type="RefSeq" id="WP_073080497.1">
    <property type="nucleotide sequence ID" value="NZ_FQXV01000011.1"/>
</dbReference>
<dbReference type="InterPro" id="IPR047055">
    <property type="entry name" value="MotA-like"/>
</dbReference>
<keyword evidence="7" id="KW-0653">Protein transport</keyword>
<evidence type="ECO:0000259" key="9">
    <source>
        <dbReference type="Pfam" id="PF01618"/>
    </source>
</evidence>
<dbReference type="PANTHER" id="PTHR30433:SF3">
    <property type="entry name" value="MOTILITY PROTEIN A"/>
    <property type="match status" value="1"/>
</dbReference>
<comment type="similarity">
    <text evidence="7">Belongs to the exbB/tolQ family.</text>
</comment>
<evidence type="ECO:0000256" key="1">
    <source>
        <dbReference type="ARBA" id="ARBA00004651"/>
    </source>
</evidence>
<dbReference type="InterPro" id="IPR002898">
    <property type="entry name" value="MotA_ExbB_proton_chnl"/>
</dbReference>
<feature type="domain" description="Motility protein A N-terminal" evidence="10">
    <location>
        <begin position="6"/>
        <end position="92"/>
    </location>
</feature>
<sequence length="265" mass="28587">MNIFLLIGLLIGFGGVIYGYVGDEGVLSALIRPTAASIVFGGTFGFLLMSFPLSYLKQIPKALKMIFFRKKKNYGQVIDLLYNLANVARRDGILAMEAEAEKVSDPFIKKGLLYVADGVEPEFLKEVLENEIEAKSNEYEHAAKCLEGAGGVAPAMGVLGTVMGMVGILRDMGGDTAELGHKISTAFIATMYGVGSANLLWLPLGGHVKNCAREDAEYMELIVTGLLSILEGEYPARMRDNLIAVIGGLDDKGRRPSSRSEEKSA</sequence>
<keyword evidence="3 8" id="KW-0812">Transmembrane</keyword>
<keyword evidence="2" id="KW-1003">Cell membrane</keyword>
<keyword evidence="4" id="KW-0283">Flagellar rotation</keyword>
<proteinExistence type="inferred from homology"/>
<dbReference type="Pfam" id="PF20560">
    <property type="entry name" value="MotA_N"/>
    <property type="match status" value="1"/>
</dbReference>
<dbReference type="GO" id="GO:0015031">
    <property type="term" value="P:protein transport"/>
    <property type="evidence" value="ECO:0007669"/>
    <property type="project" value="UniProtKB-KW"/>
</dbReference>
<evidence type="ECO:0000256" key="8">
    <source>
        <dbReference type="SAM" id="Phobius"/>
    </source>
</evidence>
<dbReference type="GO" id="GO:0005886">
    <property type="term" value="C:plasma membrane"/>
    <property type="evidence" value="ECO:0007669"/>
    <property type="project" value="UniProtKB-SubCell"/>
</dbReference>
<evidence type="ECO:0000256" key="2">
    <source>
        <dbReference type="ARBA" id="ARBA00022475"/>
    </source>
</evidence>
<dbReference type="GO" id="GO:0006935">
    <property type="term" value="P:chemotaxis"/>
    <property type="evidence" value="ECO:0007669"/>
    <property type="project" value="InterPro"/>
</dbReference>
<dbReference type="InterPro" id="IPR046786">
    <property type="entry name" value="MotA_N"/>
</dbReference>
<name>A0A1M5YXF8_9FIRM</name>
<keyword evidence="5 8" id="KW-1133">Transmembrane helix</keyword>
<feature type="domain" description="MotA/TolQ/ExbB proton channel" evidence="9">
    <location>
        <begin position="100"/>
        <end position="220"/>
    </location>
</feature>
<evidence type="ECO:0000313" key="12">
    <source>
        <dbReference type="Proteomes" id="UP000183995"/>
    </source>
</evidence>
<keyword evidence="6 8" id="KW-0472">Membrane</keyword>
<accession>A0A1M5YXF8</accession>
<dbReference type="GO" id="GO:0071978">
    <property type="term" value="P:bacterial-type flagellum-dependent swarming motility"/>
    <property type="evidence" value="ECO:0007669"/>
    <property type="project" value="InterPro"/>
</dbReference>
<dbReference type="AlphaFoldDB" id="A0A1M5YXF8"/>
<reference evidence="11 12" key="1">
    <citation type="submission" date="2016-11" db="EMBL/GenBank/DDBJ databases">
        <authorList>
            <person name="Jaros S."/>
            <person name="Januszkiewicz K."/>
            <person name="Wedrychowicz H."/>
        </authorList>
    </citation>
    <scope>NUCLEOTIDE SEQUENCE [LARGE SCALE GENOMIC DNA]</scope>
    <source>
        <strain evidence="11 12">DSM 10068</strain>
    </source>
</reference>
<evidence type="ECO:0000256" key="5">
    <source>
        <dbReference type="ARBA" id="ARBA00022989"/>
    </source>
</evidence>